<evidence type="ECO:0000313" key="3">
    <source>
        <dbReference type="Proteomes" id="UP001367676"/>
    </source>
</evidence>
<protein>
    <submittedName>
        <fullName evidence="2">Uncharacterized protein</fullName>
    </submittedName>
</protein>
<reference evidence="2 3" key="1">
    <citation type="submission" date="2024-03" db="EMBL/GenBank/DDBJ databases">
        <title>Adaptation during the transition from Ophiocordyceps entomopathogen to insect associate is accompanied by gene loss and intensified selection.</title>
        <authorList>
            <person name="Ward C.M."/>
            <person name="Onetto C.A."/>
            <person name="Borneman A.R."/>
        </authorList>
    </citation>
    <scope>NUCLEOTIDE SEQUENCE [LARGE SCALE GENOMIC DNA]</scope>
    <source>
        <strain evidence="2">AWRI1</strain>
        <tissue evidence="2">Single Adult Female</tissue>
    </source>
</reference>
<keyword evidence="1" id="KW-0732">Signal</keyword>
<keyword evidence="3" id="KW-1185">Reference proteome</keyword>
<dbReference type="EMBL" id="JBBCAQ010000038">
    <property type="protein sequence ID" value="KAK7571825.1"/>
    <property type="molecule type" value="Genomic_DNA"/>
</dbReference>
<comment type="caution">
    <text evidence="2">The sequence shown here is derived from an EMBL/GenBank/DDBJ whole genome shotgun (WGS) entry which is preliminary data.</text>
</comment>
<gene>
    <name evidence="2" type="ORF">V9T40_014297</name>
</gene>
<dbReference type="AlphaFoldDB" id="A0AAN9T6N4"/>
<evidence type="ECO:0000256" key="1">
    <source>
        <dbReference type="SAM" id="SignalP"/>
    </source>
</evidence>
<feature type="signal peptide" evidence="1">
    <location>
        <begin position="1"/>
        <end position="17"/>
    </location>
</feature>
<dbReference type="Proteomes" id="UP001367676">
    <property type="component" value="Unassembled WGS sequence"/>
</dbReference>
<name>A0AAN9T6N4_9HEMI</name>
<feature type="chain" id="PRO_5042823197" evidence="1">
    <location>
        <begin position="18"/>
        <end position="216"/>
    </location>
</feature>
<organism evidence="2 3">
    <name type="scientific">Parthenolecanium corni</name>
    <dbReference type="NCBI Taxonomy" id="536013"/>
    <lineage>
        <taxon>Eukaryota</taxon>
        <taxon>Metazoa</taxon>
        <taxon>Ecdysozoa</taxon>
        <taxon>Arthropoda</taxon>
        <taxon>Hexapoda</taxon>
        <taxon>Insecta</taxon>
        <taxon>Pterygota</taxon>
        <taxon>Neoptera</taxon>
        <taxon>Paraneoptera</taxon>
        <taxon>Hemiptera</taxon>
        <taxon>Sternorrhyncha</taxon>
        <taxon>Coccoidea</taxon>
        <taxon>Coccidae</taxon>
        <taxon>Parthenolecanium</taxon>
    </lineage>
</organism>
<evidence type="ECO:0000313" key="2">
    <source>
        <dbReference type="EMBL" id="KAK7571825.1"/>
    </source>
</evidence>
<accession>A0AAN9T6N4</accession>
<sequence>MYLEVANIFLLIHVATSVSVAPTSSSYTSAQGDSNFAAPSTIEPSIDYKSNNAYNQFPYARQFFEQFLPPNNPYIENLLSFNPLTPKPFLLHRIPFFPSVPALISSGPYSDPQPTPYHLHGYLPQQPYTPLTDYTNQPLFDRQYPIAVQQKFGKNTPNPECDFHPLTFRNTRSFSALHYKPENYLEPSSLHEKSNNQLYKFQPSPVDVSLANNIYH</sequence>
<proteinExistence type="predicted"/>